<evidence type="ECO:0000256" key="5">
    <source>
        <dbReference type="ARBA" id="ARBA00023004"/>
    </source>
</evidence>
<evidence type="ECO:0000256" key="2">
    <source>
        <dbReference type="ARBA" id="ARBA00022485"/>
    </source>
</evidence>
<comment type="cofactor">
    <cofactor evidence="1">
        <name>[4Fe-4S] cluster</name>
        <dbReference type="ChEBI" id="CHEBI:49883"/>
    </cofactor>
</comment>
<organism evidence="8 9">
    <name type="scientific">Garciella nitratireducens DSM 15102</name>
    <dbReference type="NCBI Taxonomy" id="1121911"/>
    <lineage>
        <taxon>Bacteria</taxon>
        <taxon>Bacillati</taxon>
        <taxon>Bacillota</taxon>
        <taxon>Clostridia</taxon>
        <taxon>Eubacteriales</taxon>
        <taxon>Eubacteriaceae</taxon>
        <taxon>Garciella</taxon>
    </lineage>
</organism>
<keyword evidence="5" id="KW-0408">Iron</keyword>
<dbReference type="NCBIfam" id="TIGR03974">
    <property type="entry name" value="rSAM_six_Cys"/>
    <property type="match status" value="1"/>
</dbReference>
<name>A0A1T4K1B8_9FIRM</name>
<evidence type="ECO:0000313" key="8">
    <source>
        <dbReference type="EMBL" id="SJZ36204.1"/>
    </source>
</evidence>
<dbReference type="PANTHER" id="PTHR43273:SF8">
    <property type="entry name" value="RADICAL SAM DOMAIN PROTEIN"/>
    <property type="match status" value="1"/>
</dbReference>
<keyword evidence="4" id="KW-0479">Metal-binding</keyword>
<evidence type="ECO:0000256" key="6">
    <source>
        <dbReference type="ARBA" id="ARBA00023014"/>
    </source>
</evidence>
<dbReference type="GO" id="GO:0046872">
    <property type="term" value="F:metal ion binding"/>
    <property type="evidence" value="ECO:0007669"/>
    <property type="project" value="UniProtKB-KW"/>
</dbReference>
<dbReference type="Proteomes" id="UP000196365">
    <property type="component" value="Unassembled WGS sequence"/>
</dbReference>
<dbReference type="PROSITE" id="PS51918">
    <property type="entry name" value="RADICAL_SAM"/>
    <property type="match status" value="1"/>
</dbReference>
<dbReference type="SFLD" id="SFLDG01386">
    <property type="entry name" value="main_SPASM_domain-containing"/>
    <property type="match status" value="1"/>
</dbReference>
<evidence type="ECO:0000256" key="4">
    <source>
        <dbReference type="ARBA" id="ARBA00022723"/>
    </source>
</evidence>
<accession>A0A1T4K1B8</accession>
<evidence type="ECO:0000256" key="1">
    <source>
        <dbReference type="ARBA" id="ARBA00001966"/>
    </source>
</evidence>
<keyword evidence="2" id="KW-0004">4Fe-4S</keyword>
<dbReference type="GO" id="GO:0051539">
    <property type="term" value="F:4 iron, 4 sulfur cluster binding"/>
    <property type="evidence" value="ECO:0007669"/>
    <property type="project" value="UniProtKB-KW"/>
</dbReference>
<evidence type="ECO:0000313" key="9">
    <source>
        <dbReference type="Proteomes" id="UP000196365"/>
    </source>
</evidence>
<feature type="domain" description="Radical SAM core" evidence="7">
    <location>
        <begin position="92"/>
        <end position="322"/>
    </location>
</feature>
<keyword evidence="6" id="KW-0411">Iron-sulfur</keyword>
<dbReference type="InterPro" id="IPR007197">
    <property type="entry name" value="rSAM"/>
</dbReference>
<dbReference type="InterPro" id="IPR023885">
    <property type="entry name" value="4Fe4S-binding_SPASM_dom"/>
</dbReference>
<dbReference type="SFLD" id="SFLDG01067">
    <property type="entry name" value="SPASM/twitch_domain_containing"/>
    <property type="match status" value="1"/>
</dbReference>
<dbReference type="CDD" id="cd01335">
    <property type="entry name" value="Radical_SAM"/>
    <property type="match status" value="1"/>
</dbReference>
<evidence type="ECO:0000259" key="7">
    <source>
        <dbReference type="PROSITE" id="PS51918"/>
    </source>
</evidence>
<dbReference type="NCBIfam" id="TIGR04085">
    <property type="entry name" value="rSAM_more_4Fe4S"/>
    <property type="match status" value="1"/>
</dbReference>
<dbReference type="Pfam" id="PF13186">
    <property type="entry name" value="SPASM"/>
    <property type="match status" value="1"/>
</dbReference>
<dbReference type="InterPro" id="IPR047602">
    <property type="entry name" value="SPASM_CteB-like"/>
</dbReference>
<dbReference type="AlphaFoldDB" id="A0A1T4K1B8"/>
<dbReference type="InterPro" id="IPR023867">
    <property type="entry name" value="Sulphatase_maturase_rSAM"/>
</dbReference>
<gene>
    <name evidence="8" type="ORF">SAMN02745973_00277</name>
</gene>
<keyword evidence="9" id="KW-1185">Reference proteome</keyword>
<evidence type="ECO:0000256" key="3">
    <source>
        <dbReference type="ARBA" id="ARBA00022691"/>
    </source>
</evidence>
<dbReference type="InterPro" id="IPR000385">
    <property type="entry name" value="MoaA_NifB_PqqE_Fe-S-bd_CS"/>
</dbReference>
<dbReference type="SFLD" id="SFLDS00029">
    <property type="entry name" value="Radical_SAM"/>
    <property type="match status" value="1"/>
</dbReference>
<dbReference type="InterPro" id="IPR058240">
    <property type="entry name" value="rSAM_sf"/>
</dbReference>
<dbReference type="CDD" id="cd21124">
    <property type="entry name" value="SPASM_CteB-like"/>
    <property type="match status" value="1"/>
</dbReference>
<sequence length="455" mass="52853">MNLIHKFNINNMYMVLDINSGAVHLVDKITYDILDYYPEISKKESISKLQDKYQRSEIEEVIQEIDRLIEDGLLFTKGLDISKWKEKLNNQEKAIKAMCLHIAHDCNLRCKYCFASQGDFQGERSLMSQEVGRKAIDFLIKNSGNRRNLEVDFFGGEPLMNFDVVKDIVKYAKEKEKKYNKNFRFTITTNATLLTEDKMNYINQNMNNIVLSIDGDKSTNDFMRPTINGKGSYDIILPQISKMVQKRRDKDYYVRGTFTKYNLNFSKDVLHLAEQGFKEISMEPVVTDPEKDYAITEEDLPVIFKEYENLAVKYLEREKGKNPFHFFHFNIDLSQGPCIYKRLSGCGAGNEYVAITPEGEIYPCHQFVGNEDFKMGNVFSGIKRNTIQKDFKEAHVLNKDKCNNCWAKFYCSGGCHANAYNFNKDIHIPYSVGCEMEKKRIECALMIQVHRLQKS</sequence>
<dbReference type="InterPro" id="IPR024025">
    <property type="entry name" value="SCIFF_rSAM_maturase"/>
</dbReference>
<dbReference type="SUPFAM" id="SSF102114">
    <property type="entry name" value="Radical SAM enzymes"/>
    <property type="match status" value="1"/>
</dbReference>
<dbReference type="InterPro" id="IPR013785">
    <property type="entry name" value="Aldolase_TIM"/>
</dbReference>
<dbReference type="PANTHER" id="PTHR43273">
    <property type="entry name" value="ANAEROBIC SULFATASE-MATURATING ENZYME HOMOLOG ASLB-RELATED"/>
    <property type="match status" value="1"/>
</dbReference>
<proteinExistence type="predicted"/>
<dbReference type="Gene3D" id="3.20.20.70">
    <property type="entry name" value="Aldolase class I"/>
    <property type="match status" value="1"/>
</dbReference>
<dbReference type="SFLD" id="SFLDG01384">
    <property type="entry name" value="thioether_bond_formation_requi"/>
    <property type="match status" value="1"/>
</dbReference>
<reference evidence="8 9" key="1">
    <citation type="submission" date="2017-02" db="EMBL/GenBank/DDBJ databases">
        <authorList>
            <person name="Peterson S.W."/>
        </authorList>
    </citation>
    <scope>NUCLEOTIDE SEQUENCE [LARGE SCALE GENOMIC DNA]</scope>
    <source>
        <strain evidence="8 9">DSM 15102</strain>
    </source>
</reference>
<protein>
    <recommendedName>
        <fullName evidence="7">Radical SAM core domain-containing protein</fullName>
    </recommendedName>
</protein>
<dbReference type="PROSITE" id="PS01305">
    <property type="entry name" value="MOAA_NIFB_PQQE"/>
    <property type="match status" value="1"/>
</dbReference>
<dbReference type="Pfam" id="PF04055">
    <property type="entry name" value="Radical_SAM"/>
    <property type="match status" value="1"/>
</dbReference>
<dbReference type="GO" id="GO:0016491">
    <property type="term" value="F:oxidoreductase activity"/>
    <property type="evidence" value="ECO:0007669"/>
    <property type="project" value="InterPro"/>
</dbReference>
<dbReference type="EMBL" id="FUWV01000001">
    <property type="protein sequence ID" value="SJZ36204.1"/>
    <property type="molecule type" value="Genomic_DNA"/>
</dbReference>
<keyword evidence="3" id="KW-0949">S-adenosyl-L-methionine</keyword>